<dbReference type="PROSITE" id="PS00512">
    <property type="entry name" value="ALPHA_GALACTOSIDASE"/>
    <property type="match status" value="1"/>
</dbReference>
<reference evidence="9 10" key="1">
    <citation type="journal article" date="2010" name="Genome Biol. Evol.">
        <title>The sequence of a 1.8-mb bacterial linear plasmid reveals a rich evolutionary reservoir of secondary metabolic pathways.</title>
        <authorList>
            <person name="Medema M.H."/>
            <person name="Trefzer A."/>
            <person name="Kovalchuk A."/>
            <person name="van den Berg M."/>
            <person name="Mueller U."/>
            <person name="Heijne W."/>
            <person name="Wu L."/>
            <person name="Alam M.T."/>
            <person name="Ronning C.M."/>
            <person name="Nierman W.C."/>
            <person name="Bovenberg R.A.L."/>
            <person name="Breitling R."/>
            <person name="Takano E."/>
        </authorList>
    </citation>
    <scope>NUCLEOTIDE SEQUENCE [LARGE SCALE GENOMIC DNA]</scope>
    <source>
        <strain evidence="10">ATCC 27064 / DSM 738 / JCM 4710 / NBRC 13307 / NCIMB 12785 / NRRL 3585 / VKM Ac-602</strain>
    </source>
</reference>
<dbReference type="InterPro" id="IPR008979">
    <property type="entry name" value="Galactose-bd-like_sf"/>
</dbReference>
<evidence type="ECO:0000256" key="4">
    <source>
        <dbReference type="ARBA" id="ARBA00023295"/>
    </source>
</evidence>
<dbReference type="eggNOG" id="COG3345">
    <property type="taxonomic scope" value="Bacteria"/>
</dbReference>
<dbReference type="GO" id="GO:0004557">
    <property type="term" value="F:alpha-galactosidase activity"/>
    <property type="evidence" value="ECO:0007669"/>
    <property type="project" value="UniProtKB-EC"/>
</dbReference>
<keyword evidence="4 5" id="KW-0326">Glycosidase</keyword>
<dbReference type="PRINTS" id="PR00740">
    <property type="entry name" value="GLHYDRLASE27"/>
</dbReference>
<feature type="signal peptide" evidence="7">
    <location>
        <begin position="1"/>
        <end position="27"/>
    </location>
</feature>
<name>E2PY63_STRCL</name>
<dbReference type="GO" id="GO:0005975">
    <property type="term" value="P:carbohydrate metabolic process"/>
    <property type="evidence" value="ECO:0007669"/>
    <property type="project" value="InterPro"/>
</dbReference>
<keyword evidence="5" id="KW-1015">Disulfide bond</keyword>
<dbReference type="SUPFAM" id="SSF49785">
    <property type="entry name" value="Galactose-binding domain-like"/>
    <property type="match status" value="1"/>
</dbReference>
<dbReference type="Pfam" id="PF17801">
    <property type="entry name" value="Melibiase_C"/>
    <property type="match status" value="1"/>
</dbReference>
<dbReference type="Gene3D" id="2.60.120.1060">
    <property type="entry name" value="NPCBM/NEW2 domain"/>
    <property type="match status" value="1"/>
</dbReference>
<dbReference type="SUPFAM" id="SSF51011">
    <property type="entry name" value="Glycosyl hydrolase domain"/>
    <property type="match status" value="1"/>
</dbReference>
<dbReference type="InterPro" id="IPR017853">
    <property type="entry name" value="GH"/>
</dbReference>
<keyword evidence="2 7" id="KW-0732">Signal</keyword>
<dbReference type="EMBL" id="CM000913">
    <property type="protein sequence ID" value="EFG10239.1"/>
    <property type="molecule type" value="Genomic_DNA"/>
</dbReference>
<comment type="catalytic activity">
    <reaction evidence="5">
        <text>Hydrolysis of terminal, non-reducing alpha-D-galactose residues in alpha-D-galactosides, including galactose oligosaccharides, galactomannans and galactolipids.</text>
        <dbReference type="EC" id="3.2.1.22"/>
    </reaction>
</comment>
<dbReference type="OrthoDB" id="9807519at2"/>
<gene>
    <name evidence="9" type="primary">agaB2</name>
    <name evidence="9" type="ORF">SCLAV_5167</name>
</gene>
<dbReference type="InterPro" id="IPR013780">
    <property type="entry name" value="Glyco_hydro_b"/>
</dbReference>
<organism evidence="9 10">
    <name type="scientific">Streptomyces clavuligerus</name>
    <dbReference type="NCBI Taxonomy" id="1901"/>
    <lineage>
        <taxon>Bacteria</taxon>
        <taxon>Bacillati</taxon>
        <taxon>Actinomycetota</taxon>
        <taxon>Actinomycetes</taxon>
        <taxon>Kitasatosporales</taxon>
        <taxon>Streptomycetaceae</taxon>
        <taxon>Streptomyces</taxon>
    </lineage>
</organism>
<dbReference type="Pfam" id="PF08305">
    <property type="entry name" value="NPCBM"/>
    <property type="match status" value="1"/>
</dbReference>
<feature type="domain" description="Glycosyl hydrolase family 98 putative carbohydrate-binding module" evidence="8">
    <location>
        <begin position="565"/>
        <end position="714"/>
    </location>
</feature>
<dbReference type="Gene3D" id="3.20.20.70">
    <property type="entry name" value="Aldolase class I"/>
    <property type="match status" value="1"/>
</dbReference>
<evidence type="ECO:0000256" key="2">
    <source>
        <dbReference type="ARBA" id="ARBA00022729"/>
    </source>
</evidence>
<dbReference type="AlphaFoldDB" id="E2PY63"/>
<evidence type="ECO:0000256" key="3">
    <source>
        <dbReference type="ARBA" id="ARBA00022801"/>
    </source>
</evidence>
<dbReference type="InterPro" id="IPR041233">
    <property type="entry name" value="Melibiase_C"/>
</dbReference>
<dbReference type="SUPFAM" id="SSF51445">
    <property type="entry name" value="(Trans)glycosidases"/>
    <property type="match status" value="1"/>
</dbReference>
<accession>E2PY63</accession>
<dbReference type="PANTHER" id="PTHR11452:SF75">
    <property type="entry name" value="ALPHA-GALACTOSIDASE MEL1"/>
    <property type="match status" value="1"/>
</dbReference>
<dbReference type="CDD" id="cd14792">
    <property type="entry name" value="GH27"/>
    <property type="match status" value="1"/>
</dbReference>
<keyword evidence="10" id="KW-1185">Reference proteome</keyword>
<dbReference type="InterPro" id="IPR038637">
    <property type="entry name" value="NPCBM_sf"/>
</dbReference>
<feature type="chain" id="PRO_5003162510" description="Alpha-galactosidase" evidence="7">
    <location>
        <begin position="28"/>
        <end position="716"/>
    </location>
</feature>
<dbReference type="Proteomes" id="UP000002357">
    <property type="component" value="Chromosome"/>
</dbReference>
<feature type="region of interest" description="Disordered" evidence="6">
    <location>
        <begin position="28"/>
        <end position="83"/>
    </location>
</feature>
<proteinExistence type="inferred from homology"/>
<evidence type="ECO:0000256" key="1">
    <source>
        <dbReference type="ARBA" id="ARBA00009743"/>
    </source>
</evidence>
<evidence type="ECO:0000256" key="5">
    <source>
        <dbReference type="RuleBase" id="RU361168"/>
    </source>
</evidence>
<dbReference type="InterPro" id="IPR000111">
    <property type="entry name" value="Glyco_hydro_27/36_CS"/>
</dbReference>
<dbReference type="EC" id="3.2.1.22" evidence="5"/>
<dbReference type="InterPro" id="IPR018905">
    <property type="entry name" value="A-galactase_NEW3"/>
</dbReference>
<evidence type="ECO:0000259" key="8">
    <source>
        <dbReference type="SMART" id="SM00776"/>
    </source>
</evidence>
<dbReference type="InterPro" id="IPR002241">
    <property type="entry name" value="Glyco_hydro_27"/>
</dbReference>
<dbReference type="InterPro" id="IPR013222">
    <property type="entry name" value="Glyco_hyd_98_carb-bd"/>
</dbReference>
<evidence type="ECO:0000313" key="9">
    <source>
        <dbReference type="EMBL" id="EFG10239.1"/>
    </source>
</evidence>
<dbReference type="Gene3D" id="2.60.40.1180">
    <property type="entry name" value="Golgi alpha-mannosidase II"/>
    <property type="match status" value="1"/>
</dbReference>
<feature type="compositionally biased region" description="Low complexity" evidence="6">
    <location>
        <begin position="36"/>
        <end position="50"/>
    </location>
</feature>
<dbReference type="FunFam" id="3.20.20.70:FF:000093">
    <property type="entry name" value="Alpha-galactosidase"/>
    <property type="match status" value="1"/>
</dbReference>
<dbReference type="RefSeq" id="WP_003962436.1">
    <property type="nucleotide sequence ID" value="NZ_CM000913.1"/>
</dbReference>
<evidence type="ECO:0000256" key="7">
    <source>
        <dbReference type="SAM" id="SignalP"/>
    </source>
</evidence>
<dbReference type="Pfam" id="PF10633">
    <property type="entry name" value="NPCBM_assoc"/>
    <property type="match status" value="1"/>
</dbReference>
<sequence>MRSTLRPLVGLPGLALAATLLTVPAQAAGAPGGAAGEPAARAPAAPAASAPVPPALWPNRSPRPPAARANGSPRLPDGLARTPPMGFNNWNSTGCAIDEKMIRDTADLFVSTGLKAAGYEYVNVDDCWAAERRDAGGRLTHHPVRFPSGIKALADYVHSKGLKFGIYTSAGTQTCAKTMPGSLDHEETDARTFAEWGVDYLKYDNCNNQNRPALERYTKMRDALRATGRPILYSICEWGQNKPWEWGRDVGHLWRTTGDINDSWQSMLGLFKANAPLARYAGPGHWNDPDMLEVGNGGMTDTEYRSHFSLWSVMAAPLLIGTDLRKATPGTLDILADREVIAVDQDPLGVQATVVRSANGHWVLAKPLANGDLAVALFNETEQSAAIATTAAELGLPKRSGYAIRDLWQKNTSHTAGAIGATLPAHATALFRITPGGDWWQAPPAASLTLDLPAEAEGVPSTIIRAGRVFALKATVRNDGRLPLFAARLALRLPGGWTVRALDAERADVILPGGRPLTTRWRVQVPSGAPPGPAGLLVALDYRAVGHGTVRRTLADTLTVPAPVPAGVSGLGDLTWAWASNGYGPVERDMSNGGPRARDGRPLTVNGVRYAKGLGTHAPVQLVYLLDGRCSKLTTDVGIDDERDPREPEQATATAEIWADGVKRADSGLLTWRDPAVSLTADLSGARFLRLVGTIGPDTNRYDRIDWAEPVLTCAP</sequence>
<dbReference type="STRING" id="1901.BB341_03155"/>
<protein>
    <recommendedName>
        <fullName evidence="5">Alpha-galactosidase</fullName>
        <ecNumber evidence="5">3.2.1.22</ecNumber>
    </recommendedName>
    <alternativeName>
        <fullName evidence="5">Melibiase</fullName>
    </alternativeName>
</protein>
<dbReference type="GeneID" id="93728406"/>
<dbReference type="KEGG" id="sclf:BB341_03155"/>
<evidence type="ECO:0000313" key="10">
    <source>
        <dbReference type="Proteomes" id="UP000002357"/>
    </source>
</evidence>
<dbReference type="InterPro" id="IPR013785">
    <property type="entry name" value="Aldolase_TIM"/>
</dbReference>
<dbReference type="PANTHER" id="PTHR11452">
    <property type="entry name" value="ALPHA-GALACTOSIDASE/ALPHA-N-ACETYLGALACTOSAMINIDASE"/>
    <property type="match status" value="1"/>
</dbReference>
<dbReference type="SMART" id="SM00776">
    <property type="entry name" value="NPCBM"/>
    <property type="match status" value="1"/>
</dbReference>
<comment type="similarity">
    <text evidence="1 5">Belongs to the glycosyl hydrolase 27 family.</text>
</comment>
<evidence type="ECO:0000256" key="6">
    <source>
        <dbReference type="SAM" id="MobiDB-lite"/>
    </source>
</evidence>
<keyword evidence="3 5" id="KW-0378">Hydrolase</keyword>
<feature type="compositionally biased region" description="Pro residues" evidence="6">
    <location>
        <begin position="51"/>
        <end position="65"/>
    </location>
</feature>
<dbReference type="Pfam" id="PF16499">
    <property type="entry name" value="Melibiase_2"/>
    <property type="match status" value="1"/>
</dbReference>